<protein>
    <submittedName>
        <fullName evidence="1">YdbH domain-containing protein</fullName>
    </submittedName>
</protein>
<proteinExistence type="predicted"/>
<name>A0A975Q460_9SPHN</name>
<dbReference type="Pfam" id="PF11739">
    <property type="entry name" value="YdbH-like"/>
    <property type="match status" value="2"/>
</dbReference>
<accession>A0A975Q460</accession>
<keyword evidence="2" id="KW-1185">Reference proteome</keyword>
<evidence type="ECO:0000313" key="2">
    <source>
        <dbReference type="Proteomes" id="UP000681425"/>
    </source>
</evidence>
<dbReference type="EMBL" id="CP073910">
    <property type="protein sequence ID" value="QUT08233.1"/>
    <property type="molecule type" value="Genomic_DNA"/>
</dbReference>
<dbReference type="KEGG" id="spph:KFK14_11820"/>
<dbReference type="RefSeq" id="WP_212611131.1">
    <property type="nucleotide sequence ID" value="NZ_CP073910.1"/>
</dbReference>
<gene>
    <name evidence="1" type="ORF">KFK14_11820</name>
</gene>
<dbReference type="Proteomes" id="UP000681425">
    <property type="component" value="Chromosome"/>
</dbReference>
<organism evidence="1 2">
    <name type="scientific">Sphingobium phenoxybenzoativorans</name>
    <dbReference type="NCBI Taxonomy" id="1592790"/>
    <lineage>
        <taxon>Bacteria</taxon>
        <taxon>Pseudomonadati</taxon>
        <taxon>Pseudomonadota</taxon>
        <taxon>Alphaproteobacteria</taxon>
        <taxon>Sphingomonadales</taxon>
        <taxon>Sphingomonadaceae</taxon>
        <taxon>Sphingobium</taxon>
    </lineage>
</organism>
<evidence type="ECO:0000313" key="1">
    <source>
        <dbReference type="EMBL" id="QUT08233.1"/>
    </source>
</evidence>
<dbReference type="InterPro" id="IPR021730">
    <property type="entry name" value="YdbH"/>
</dbReference>
<reference evidence="1" key="1">
    <citation type="submission" date="2021-04" db="EMBL/GenBank/DDBJ databases">
        <title>Isolation of p-tert-butylphenol degrading bacteria Sphingobium phenoxybenzoativorans Tas13 from active sludge.</title>
        <authorList>
            <person name="Li Y."/>
        </authorList>
    </citation>
    <scope>NUCLEOTIDE SEQUENCE</scope>
    <source>
        <strain evidence="1">Tas13</strain>
    </source>
</reference>
<sequence length="1077" mass="111547">MVDEDGDGRDGESEATHRGNRTAWIAGSAGALGLVLLGLWTQRAPIAENFIGRELNALDVRARYDLVSIGLRTHRIENIVLGDPARPDLTAKWVEVDLTLSGLTPGVAAVRAGGVRLRGRVHDGALSLGELDKFRDPKSTAPFSLPNMAVALQDVRMRLDTDAGQLGIHLDGRGNLQDGFAGKLAAVMPNARFGGCGVGGATAYVDVTMREGQPRLSGPVRARALGCSASGIALAAPQADMDVTFGKALDRWTGHASLAGSALRVPGLAASRPSGRVLFDGSAYAARGQFDLASAAFKGAGATAAASRASGSWSYTSAPQGLRARAEGMLTVQNAAYGGDDPAGSLRRLGADMPFGPLGVKFANAVQGIGRENRISTRFALSQRGGTGALILSDSNLASRSGARIALGEGGRFSLSWPKVDWALDGSATMEGGGLPKAALRLSKRPGGGFGGQLFMDPYTAEGGASLALEPVRFTAGGGGVTRFQTEARLDGPLPGGGLRGLTLPIDGSVDGRGNLRVNPACAPVALTSLAYENVSLGRTRMTLCPADGAILAYGPNGLSGGASVRAPLLEGRLGQSPLRLSADLIRVAFARPGFEARNADLRIGPADSPVRITAAQLTGLAAGGGMGGQLSGGAGRIGAVPLAASNFSGRWGFAKGALTVNGGLTLSDTAAPDRFNPLDSRNFRLTMQNGRITAKGTLAEPASGATVLLADIVHDLGPGRGHADLDVPGITFSPTLQPEAITRLALGVVANAAGTVSGKGQVRWNGNAVTSDGVFRTDKMDLAAAFGPVSGLSGEIRFTDLVGLVTAPHQEVRIASVNPGIEATDGIVYYRLEPGQKVHIEGGAWPFSGGDLKLLPTTMDFSADTERYLTFRVIGLDAGAFIQKMELENISATGTFDGIMPLIFNMDGGRIAGGVLVARQDGLPPLIMPEGVLPSIPCDPQRQSGTLSYVGPVSNEQVGVFGKMAFDALKNLQYKCLSILMDGALDGEVVTNVVFNGINRGQPEQKGIASNFLGLPFLFNIRIQAPFRGLMSTAKSFVDPSGLIRNSVGDQYQEQVLKGLAVQPAESDKVPSGEQK</sequence>
<dbReference type="AlphaFoldDB" id="A0A975Q460"/>